<evidence type="ECO:0000256" key="2">
    <source>
        <dbReference type="ARBA" id="ARBA00022741"/>
    </source>
</evidence>
<keyword evidence="5 8" id="KW-0067">ATP-binding</keyword>
<dbReference type="PROSITE" id="PS00039">
    <property type="entry name" value="DEAD_ATP_HELICASE"/>
    <property type="match status" value="1"/>
</dbReference>
<dbReference type="SMART" id="SM00487">
    <property type="entry name" value="DEXDc"/>
    <property type="match status" value="1"/>
</dbReference>
<feature type="region of interest" description="Disordered" evidence="9">
    <location>
        <begin position="1"/>
        <end position="36"/>
    </location>
</feature>
<name>A0A553IDZ5_9PEZI</name>
<dbReference type="GO" id="GO:0016787">
    <property type="term" value="F:hydrolase activity"/>
    <property type="evidence" value="ECO:0007669"/>
    <property type="project" value="UniProtKB-KW"/>
</dbReference>
<dbReference type="PANTHER" id="PTHR47958">
    <property type="entry name" value="ATP-DEPENDENT RNA HELICASE DBP3"/>
    <property type="match status" value="1"/>
</dbReference>
<evidence type="ECO:0000256" key="7">
    <source>
        <dbReference type="PROSITE-ProRule" id="PRU00552"/>
    </source>
</evidence>
<evidence type="ECO:0000313" key="13">
    <source>
        <dbReference type="EMBL" id="TRX98411.1"/>
    </source>
</evidence>
<evidence type="ECO:0000259" key="12">
    <source>
        <dbReference type="PROSITE" id="PS51195"/>
    </source>
</evidence>
<dbReference type="Gene3D" id="3.40.50.300">
    <property type="entry name" value="P-loop containing nucleotide triphosphate hydrolases"/>
    <property type="match status" value="2"/>
</dbReference>
<dbReference type="SMART" id="SM00490">
    <property type="entry name" value="HELICc"/>
    <property type="match status" value="1"/>
</dbReference>
<evidence type="ECO:0000256" key="9">
    <source>
        <dbReference type="SAM" id="MobiDB-lite"/>
    </source>
</evidence>
<comment type="catalytic activity">
    <reaction evidence="6">
        <text>ATP + H2O = ADP + phosphate + H(+)</text>
        <dbReference type="Rhea" id="RHEA:13065"/>
        <dbReference type="ChEBI" id="CHEBI:15377"/>
        <dbReference type="ChEBI" id="CHEBI:15378"/>
        <dbReference type="ChEBI" id="CHEBI:30616"/>
        <dbReference type="ChEBI" id="CHEBI:43474"/>
        <dbReference type="ChEBI" id="CHEBI:456216"/>
        <dbReference type="EC" id="3.6.4.13"/>
    </reaction>
</comment>
<feature type="domain" description="DEAD-box RNA helicase Q" evidence="12">
    <location>
        <begin position="119"/>
        <end position="147"/>
    </location>
</feature>
<reference evidence="14" key="1">
    <citation type="submission" date="2019-06" db="EMBL/GenBank/DDBJ databases">
        <title>Draft genome sequence of the griseofulvin-producing fungus Xylaria cubensis strain G536.</title>
        <authorList>
            <person name="Mead M.E."/>
            <person name="Raja H.A."/>
            <person name="Steenwyk J.L."/>
            <person name="Knowles S.L."/>
            <person name="Oberlies N.H."/>
            <person name="Rokas A."/>
        </authorList>
    </citation>
    <scope>NUCLEOTIDE SEQUENCE [LARGE SCALE GENOMIC DNA]</scope>
    <source>
        <strain evidence="14">G536</strain>
    </source>
</reference>
<dbReference type="Proteomes" id="UP000319160">
    <property type="component" value="Unassembled WGS sequence"/>
</dbReference>
<dbReference type="STRING" id="2512241.A0A553IDZ5"/>
<dbReference type="InterPro" id="IPR027417">
    <property type="entry name" value="P-loop_NTPase"/>
</dbReference>
<accession>A0A553IDZ5</accession>
<evidence type="ECO:0000259" key="11">
    <source>
        <dbReference type="PROSITE" id="PS51194"/>
    </source>
</evidence>
<feature type="compositionally biased region" description="Gly residues" evidence="9">
    <location>
        <begin position="534"/>
        <end position="550"/>
    </location>
</feature>
<evidence type="ECO:0000256" key="4">
    <source>
        <dbReference type="ARBA" id="ARBA00022806"/>
    </source>
</evidence>
<sequence>MSGWENNDELKAALPEVPQSSGGTQIAGAAIEHRDAPIEKWGEKTQNKYDENDQSVKWDGNARVYEWDGETGDLGPEHPELEAQLFGDPAFRDPQGIDFSKITTINVTQEGLQRIQPIKFFNDAGLHPVMLKNVELCGYKTPTPIQRYCIPAIKMGYDLLAIAQTGSGKTAAYLIPIINHLMGKAKKLAAPRPNPNDTDVGIRVRAEPLVVIVVPARELAIQIFNEARKFCYRTMLRPCVVYGGAPMRDQIENLQRGCDVLIGSPGRLIDLMERDHVLTFRRVKYMVIDEADEMLHADWEEEFNKILGGGEQEEGNVKYMLFSATFPTAIRQLAKTHLAENYVRVKVGRIGSTHESIKQDVIYVEPSMKKQALFDLICSLDPARTIIFVNSRRTADELDDFLFNRDLPCTSMHADRTQREREDAIRAFRAGKTPLLITTGVTARGIDVRNVMHVINYDLPSMDHGGRTGRIGHRGVATSFYTDRDEPLAKLLTMTLMETGQAIPEFLEQYKPEDADVSKLKFEYDTDEEDPGEEGGSWGAGGDTGTNGNDGGDDANGWGAPTKSSGDDSGWN</sequence>
<dbReference type="InterPro" id="IPR000629">
    <property type="entry name" value="RNA-helicase_DEAD-box_CS"/>
</dbReference>
<dbReference type="PROSITE" id="PS51192">
    <property type="entry name" value="HELICASE_ATP_BIND_1"/>
    <property type="match status" value="1"/>
</dbReference>
<comment type="similarity">
    <text evidence="8">Belongs to the DEAD box helicase family.</text>
</comment>
<comment type="caution">
    <text evidence="13">The sequence shown here is derived from an EMBL/GenBank/DDBJ whole genome shotgun (WGS) entry which is preliminary data.</text>
</comment>
<keyword evidence="2 8" id="KW-0547">Nucleotide-binding</keyword>
<dbReference type="CDD" id="cd18787">
    <property type="entry name" value="SF2_C_DEAD"/>
    <property type="match status" value="1"/>
</dbReference>
<evidence type="ECO:0000256" key="6">
    <source>
        <dbReference type="ARBA" id="ARBA00047984"/>
    </source>
</evidence>
<dbReference type="OrthoDB" id="196131at2759"/>
<dbReference type="EMBL" id="VFLP01000002">
    <property type="protein sequence ID" value="TRX98411.1"/>
    <property type="molecule type" value="Genomic_DNA"/>
</dbReference>
<evidence type="ECO:0000259" key="10">
    <source>
        <dbReference type="PROSITE" id="PS51192"/>
    </source>
</evidence>
<dbReference type="InterPro" id="IPR011545">
    <property type="entry name" value="DEAD/DEAH_box_helicase_dom"/>
</dbReference>
<dbReference type="PROSITE" id="PS51195">
    <property type="entry name" value="Q_MOTIF"/>
    <property type="match status" value="1"/>
</dbReference>
<dbReference type="Pfam" id="PF00270">
    <property type="entry name" value="DEAD"/>
    <property type="match status" value="1"/>
</dbReference>
<dbReference type="InterPro" id="IPR001650">
    <property type="entry name" value="Helicase_C-like"/>
</dbReference>
<dbReference type="InterPro" id="IPR014014">
    <property type="entry name" value="RNA_helicase_DEAD_Q_motif"/>
</dbReference>
<feature type="short sequence motif" description="Q motif" evidence="7">
    <location>
        <begin position="119"/>
        <end position="147"/>
    </location>
</feature>
<dbReference type="InterPro" id="IPR014001">
    <property type="entry name" value="Helicase_ATP-bd"/>
</dbReference>
<keyword evidence="14" id="KW-1185">Reference proteome</keyword>
<dbReference type="Pfam" id="PF00271">
    <property type="entry name" value="Helicase_C"/>
    <property type="match status" value="1"/>
</dbReference>
<evidence type="ECO:0000256" key="3">
    <source>
        <dbReference type="ARBA" id="ARBA00022801"/>
    </source>
</evidence>
<protein>
    <recommendedName>
        <fullName evidence="1">RNA helicase</fullName>
        <ecNumber evidence="1">3.6.4.13</ecNumber>
    </recommendedName>
</protein>
<dbReference type="GO" id="GO:0005524">
    <property type="term" value="F:ATP binding"/>
    <property type="evidence" value="ECO:0007669"/>
    <property type="project" value="UniProtKB-KW"/>
</dbReference>
<feature type="domain" description="Helicase ATP-binding" evidence="10">
    <location>
        <begin position="150"/>
        <end position="344"/>
    </location>
</feature>
<evidence type="ECO:0000256" key="1">
    <source>
        <dbReference type="ARBA" id="ARBA00012552"/>
    </source>
</evidence>
<organism evidence="13 14">
    <name type="scientific">Xylaria flabelliformis</name>
    <dbReference type="NCBI Taxonomy" id="2512241"/>
    <lineage>
        <taxon>Eukaryota</taxon>
        <taxon>Fungi</taxon>
        <taxon>Dikarya</taxon>
        <taxon>Ascomycota</taxon>
        <taxon>Pezizomycotina</taxon>
        <taxon>Sordariomycetes</taxon>
        <taxon>Xylariomycetidae</taxon>
        <taxon>Xylariales</taxon>
        <taxon>Xylariaceae</taxon>
        <taxon>Xylaria</taxon>
    </lineage>
</organism>
<dbReference type="GO" id="GO:0003676">
    <property type="term" value="F:nucleic acid binding"/>
    <property type="evidence" value="ECO:0007669"/>
    <property type="project" value="InterPro"/>
</dbReference>
<keyword evidence="3 8" id="KW-0378">Hydrolase</keyword>
<evidence type="ECO:0000313" key="14">
    <source>
        <dbReference type="Proteomes" id="UP000319160"/>
    </source>
</evidence>
<dbReference type="PROSITE" id="PS51194">
    <property type="entry name" value="HELICASE_CTER"/>
    <property type="match status" value="1"/>
</dbReference>
<evidence type="ECO:0000256" key="5">
    <source>
        <dbReference type="ARBA" id="ARBA00022840"/>
    </source>
</evidence>
<feature type="region of interest" description="Disordered" evidence="9">
    <location>
        <begin position="518"/>
        <end position="572"/>
    </location>
</feature>
<gene>
    <name evidence="13" type="ORF">FHL15_000485</name>
</gene>
<keyword evidence="4 8" id="KW-0347">Helicase</keyword>
<dbReference type="SUPFAM" id="SSF52540">
    <property type="entry name" value="P-loop containing nucleoside triphosphate hydrolases"/>
    <property type="match status" value="2"/>
</dbReference>
<proteinExistence type="inferred from homology"/>
<evidence type="ECO:0000256" key="8">
    <source>
        <dbReference type="RuleBase" id="RU000492"/>
    </source>
</evidence>
<feature type="domain" description="Helicase C-terminal" evidence="11">
    <location>
        <begin position="372"/>
        <end position="518"/>
    </location>
</feature>
<dbReference type="AlphaFoldDB" id="A0A553IDZ5"/>
<dbReference type="EC" id="3.6.4.13" evidence="1"/>
<dbReference type="GO" id="GO:0003724">
    <property type="term" value="F:RNA helicase activity"/>
    <property type="evidence" value="ECO:0007669"/>
    <property type="project" value="UniProtKB-EC"/>
</dbReference>